<dbReference type="SUPFAM" id="SSF50978">
    <property type="entry name" value="WD40 repeat-like"/>
    <property type="match status" value="1"/>
</dbReference>
<proteinExistence type="inferred from homology"/>
<dbReference type="PROSITE" id="PS50082">
    <property type="entry name" value="WD_REPEATS_2"/>
    <property type="match status" value="1"/>
</dbReference>
<comment type="similarity">
    <text evidence="2">Belongs to the WD repeat ARPC1 family.</text>
</comment>
<dbReference type="GO" id="GO:0005885">
    <property type="term" value="C:Arp2/3 protein complex"/>
    <property type="evidence" value="ECO:0007669"/>
    <property type="project" value="UniProtKB-ARBA"/>
</dbReference>
<organism evidence="11 12">
    <name type="scientific">Cichlidogyrus casuarinus</name>
    <dbReference type="NCBI Taxonomy" id="1844966"/>
    <lineage>
        <taxon>Eukaryota</taxon>
        <taxon>Metazoa</taxon>
        <taxon>Spiralia</taxon>
        <taxon>Lophotrochozoa</taxon>
        <taxon>Platyhelminthes</taxon>
        <taxon>Monogenea</taxon>
        <taxon>Monopisthocotylea</taxon>
        <taxon>Dactylogyridea</taxon>
        <taxon>Ancyrocephalidae</taxon>
        <taxon>Cichlidogyrus</taxon>
    </lineage>
</organism>
<feature type="repeat" description="WD" evidence="10">
    <location>
        <begin position="52"/>
        <end position="83"/>
    </location>
</feature>
<sequence length="360" mass="39440">MTTSHIIGNGSLVAHAFNADLNEMAVSLNTSDVYVLAVAKNPNEKFKVLSVLSDHTGLVTGIDWAKKTDNLVTCSSDRNAYVWYRTSEKEWKPILVVLNLQRAVTCVRWSPNETKFAAGSSSKILAVASFEKEFNFWTAKQIKKSIRSTITCLDWHPEGALVACGSTDFKARIFYVEKEANIATNWGTNTSFGLVVFDSSTGNGGWVHSIAFSEGGDKLVWVSHSSQVFVADCSSGAPAVISIKSQTLPFTACLWVDQNSILVAGHDCAPYVFSYDGKSLSTGKMLSQESGSNTGAMSKISAMRLFQDIDRTATTEKTGSKLTTIHQNTIREIRSLNKRNYSTIGSDGLLVFWDLDRLLN</sequence>
<dbReference type="GO" id="GO:0003779">
    <property type="term" value="F:actin binding"/>
    <property type="evidence" value="ECO:0007669"/>
    <property type="project" value="UniProtKB-KW"/>
</dbReference>
<dbReference type="PROSITE" id="PS50294">
    <property type="entry name" value="WD_REPEATS_REGION"/>
    <property type="match status" value="1"/>
</dbReference>
<evidence type="ECO:0000256" key="2">
    <source>
        <dbReference type="ARBA" id="ARBA00006260"/>
    </source>
</evidence>
<evidence type="ECO:0000256" key="7">
    <source>
        <dbReference type="ARBA" id="ARBA00023212"/>
    </source>
</evidence>
<keyword evidence="6" id="KW-0009">Actin-binding</keyword>
<accession>A0ABD2PU53</accession>
<dbReference type="Gene3D" id="2.130.10.10">
    <property type="entry name" value="YVTN repeat-like/Quinoprotein amine dehydrogenase"/>
    <property type="match status" value="1"/>
</dbReference>
<dbReference type="InterPro" id="IPR017383">
    <property type="entry name" value="ARPC1"/>
</dbReference>
<keyword evidence="4 10" id="KW-0853">WD repeat</keyword>
<evidence type="ECO:0000256" key="8">
    <source>
        <dbReference type="ARBA" id="ARBA00041244"/>
    </source>
</evidence>
<evidence type="ECO:0000256" key="3">
    <source>
        <dbReference type="ARBA" id="ARBA00022490"/>
    </source>
</evidence>
<comment type="caution">
    <text evidence="11">The sequence shown here is derived from an EMBL/GenBank/DDBJ whole genome shotgun (WGS) entry which is preliminary data.</text>
</comment>
<evidence type="ECO:0000256" key="6">
    <source>
        <dbReference type="ARBA" id="ARBA00023203"/>
    </source>
</evidence>
<dbReference type="InterPro" id="IPR001680">
    <property type="entry name" value="WD40_rpt"/>
</dbReference>
<dbReference type="GO" id="GO:0030036">
    <property type="term" value="P:actin cytoskeleton organization"/>
    <property type="evidence" value="ECO:0007669"/>
    <property type="project" value="UniProtKB-ARBA"/>
</dbReference>
<evidence type="ECO:0000256" key="4">
    <source>
        <dbReference type="ARBA" id="ARBA00022574"/>
    </source>
</evidence>
<evidence type="ECO:0000313" key="11">
    <source>
        <dbReference type="EMBL" id="KAL3310593.1"/>
    </source>
</evidence>
<dbReference type="SMART" id="SM00320">
    <property type="entry name" value="WD40"/>
    <property type="match status" value="5"/>
</dbReference>
<gene>
    <name evidence="11" type="primary">SOP2</name>
    <name evidence="11" type="ORF">Ciccas_010837</name>
</gene>
<evidence type="ECO:0000256" key="1">
    <source>
        <dbReference type="ARBA" id="ARBA00004245"/>
    </source>
</evidence>
<dbReference type="EMBL" id="JBJKFK010002812">
    <property type="protein sequence ID" value="KAL3310593.1"/>
    <property type="molecule type" value="Genomic_DNA"/>
</dbReference>
<comment type="subcellular location">
    <subcellularLocation>
        <location evidence="1">Cytoplasm</location>
        <location evidence="1">Cytoskeleton</location>
    </subcellularLocation>
</comment>
<dbReference type="Proteomes" id="UP001626550">
    <property type="component" value="Unassembled WGS sequence"/>
</dbReference>
<dbReference type="Pfam" id="PF00400">
    <property type="entry name" value="WD40"/>
    <property type="match status" value="3"/>
</dbReference>
<dbReference type="PANTHER" id="PTHR10709">
    <property type="entry name" value="ACTIN-RELATED PROTEIN 2/3 COMPLEX SUBUNIT 1"/>
    <property type="match status" value="1"/>
</dbReference>
<dbReference type="InterPro" id="IPR015943">
    <property type="entry name" value="WD40/YVTN_repeat-like_dom_sf"/>
</dbReference>
<keyword evidence="12" id="KW-1185">Reference proteome</keyword>
<name>A0ABD2PU53_9PLAT</name>
<dbReference type="InterPro" id="IPR036322">
    <property type="entry name" value="WD40_repeat_dom_sf"/>
</dbReference>
<keyword evidence="3" id="KW-0963">Cytoplasm</keyword>
<dbReference type="PANTHER" id="PTHR10709:SF2">
    <property type="entry name" value="ACTIN-RELATED PROTEIN 2_3 COMPLEX SUBUNIT"/>
    <property type="match status" value="1"/>
</dbReference>
<reference evidence="11 12" key="1">
    <citation type="submission" date="2024-11" db="EMBL/GenBank/DDBJ databases">
        <title>Adaptive evolution of stress response genes in parasites aligns with host niche diversity.</title>
        <authorList>
            <person name="Hahn C."/>
            <person name="Resl P."/>
        </authorList>
    </citation>
    <scope>NUCLEOTIDE SEQUENCE [LARGE SCALE GENOMIC DNA]</scope>
    <source>
        <strain evidence="11">EGGRZ-B1_66</strain>
        <tissue evidence="11">Body</tissue>
    </source>
</reference>
<evidence type="ECO:0000256" key="9">
    <source>
        <dbReference type="ARBA" id="ARBA00041789"/>
    </source>
</evidence>
<dbReference type="AlphaFoldDB" id="A0ABD2PU53"/>
<protein>
    <recommendedName>
        <fullName evidence="8">Arp2/3 complex 41 kDa subunit</fullName>
    </recommendedName>
    <alternativeName>
        <fullName evidence="9">p41-ARC</fullName>
    </alternativeName>
</protein>
<keyword evidence="5" id="KW-0677">Repeat</keyword>
<evidence type="ECO:0000313" key="12">
    <source>
        <dbReference type="Proteomes" id="UP001626550"/>
    </source>
</evidence>
<evidence type="ECO:0000256" key="5">
    <source>
        <dbReference type="ARBA" id="ARBA00022737"/>
    </source>
</evidence>
<evidence type="ECO:0000256" key="10">
    <source>
        <dbReference type="PROSITE-ProRule" id="PRU00221"/>
    </source>
</evidence>
<keyword evidence="7" id="KW-0206">Cytoskeleton</keyword>